<dbReference type="PANTHER" id="PTHR30249">
    <property type="entry name" value="PUTATIVE SEROTONIN TRANSPORTER"/>
    <property type="match status" value="1"/>
</dbReference>
<dbReference type="InterPro" id="IPR007300">
    <property type="entry name" value="CidB/LrgB"/>
</dbReference>
<dbReference type="GeneID" id="18246435"/>
<dbReference type="Proteomes" id="UP000000707">
    <property type="component" value="Unassembled WGS sequence"/>
</dbReference>
<gene>
    <name evidence="7" type="ORF">CANTEDRAFT_112265</name>
</gene>
<comment type="subcellular location">
    <subcellularLocation>
        <location evidence="1">Membrane</location>
        <topology evidence="1">Multi-pass membrane protein</topology>
    </subcellularLocation>
</comment>
<protein>
    <recommendedName>
        <fullName evidence="9">LrgB-domain-containing protein</fullName>
    </recommendedName>
</protein>
<dbReference type="PANTHER" id="PTHR30249:SF0">
    <property type="entry name" value="PLASTIDAL GLYCOLATE_GLYCERATE TRANSLOCATOR 1, CHLOROPLASTIC"/>
    <property type="match status" value="1"/>
</dbReference>
<keyword evidence="2 6" id="KW-0812">Transmembrane</keyword>
<sequence>MLINIYSIQLIKILMNLNRKEAAKETTSDDDHDEEFIKNTSEGVSEMAGGDLRQVQTEPYDLGRGHHENLGIGSSSATETENIELMDMDNPFIMRPERSYVKQNSTPISMASEENEFGVETVLPSRMSMKSAPSQVDVPPGSSSSSSKEKNTEIDSYAHLNPLAKRTTIFITNYIDWVLYFLLFVASLPLFYTPYHIFLPFHFSVTIFSYFVALLIPHKWPVTKRFAHPILVSTFLILFICFISSLIYHHTAKGFLDDLKYYKTGKNYLNLFSKAYLFDNGETNKNPQESITKYPIWPGCGDFLSSMMDVSIVSLSLPMFTHRRDFIKNFWIMIPILMSIALTFLLYPLICYNIGINPQRSIGFIGRSVTLALGNPLINALEGSISLMAVCTILSGICGVLIGDSLFKFLRVKPGDYVTRGVSLGINCGAIATAHLLDSDPRAASMSSLSFAIFGTVMIVFSSIGEIRNFVHAMVGQ</sequence>
<dbReference type="OrthoDB" id="2502820at2759"/>
<name>G3AWI3_CANTC</name>
<dbReference type="GO" id="GO:0016020">
    <property type="term" value="C:membrane"/>
    <property type="evidence" value="ECO:0007669"/>
    <property type="project" value="UniProtKB-SubCell"/>
</dbReference>
<dbReference type="EMBL" id="GL996510">
    <property type="protein sequence ID" value="EGV66546.1"/>
    <property type="molecule type" value="Genomic_DNA"/>
</dbReference>
<proteinExistence type="predicted"/>
<dbReference type="Pfam" id="PF04172">
    <property type="entry name" value="LrgB"/>
    <property type="match status" value="1"/>
</dbReference>
<feature type="transmembrane region" description="Helical" evidence="6">
    <location>
        <begin position="174"/>
        <end position="192"/>
    </location>
</feature>
<feature type="transmembrane region" description="Helical" evidence="6">
    <location>
        <begin position="229"/>
        <end position="248"/>
    </location>
</feature>
<organism evidence="8">
    <name type="scientific">Candida tenuis (strain ATCC 10573 / BCRC 21748 / CBS 615 / JCM 9827 / NBRC 10315 / NRRL Y-1498 / VKM Y-70)</name>
    <name type="common">Yeast</name>
    <name type="synonym">Yamadazyma tenuis</name>
    <dbReference type="NCBI Taxonomy" id="590646"/>
    <lineage>
        <taxon>Eukaryota</taxon>
        <taxon>Fungi</taxon>
        <taxon>Dikarya</taxon>
        <taxon>Ascomycota</taxon>
        <taxon>Saccharomycotina</taxon>
        <taxon>Pichiomycetes</taxon>
        <taxon>Debaryomycetaceae</taxon>
        <taxon>Yamadazyma</taxon>
    </lineage>
</organism>
<evidence type="ECO:0000256" key="1">
    <source>
        <dbReference type="ARBA" id="ARBA00004141"/>
    </source>
</evidence>
<accession>G3AWI3</accession>
<keyword evidence="8" id="KW-1185">Reference proteome</keyword>
<evidence type="ECO:0000256" key="4">
    <source>
        <dbReference type="ARBA" id="ARBA00023136"/>
    </source>
</evidence>
<evidence type="ECO:0000313" key="7">
    <source>
        <dbReference type="EMBL" id="EGV66546.1"/>
    </source>
</evidence>
<evidence type="ECO:0008006" key="9">
    <source>
        <dbReference type="Google" id="ProtNLM"/>
    </source>
</evidence>
<evidence type="ECO:0000256" key="2">
    <source>
        <dbReference type="ARBA" id="ARBA00022692"/>
    </source>
</evidence>
<feature type="transmembrane region" description="Helical" evidence="6">
    <location>
        <begin position="385"/>
        <end position="410"/>
    </location>
</feature>
<feature type="transmembrane region" description="Helical" evidence="6">
    <location>
        <begin position="443"/>
        <end position="464"/>
    </location>
</feature>
<feature type="transmembrane region" description="Helical" evidence="6">
    <location>
        <begin position="330"/>
        <end position="350"/>
    </location>
</feature>
<evidence type="ECO:0000256" key="6">
    <source>
        <dbReference type="SAM" id="Phobius"/>
    </source>
</evidence>
<feature type="transmembrane region" description="Helical" evidence="6">
    <location>
        <begin position="198"/>
        <end position="217"/>
    </location>
</feature>
<keyword evidence="3 6" id="KW-1133">Transmembrane helix</keyword>
<reference evidence="7 8" key="1">
    <citation type="journal article" date="2011" name="Proc. Natl. Acad. Sci. U.S.A.">
        <title>Comparative genomics of xylose-fermenting fungi for enhanced biofuel production.</title>
        <authorList>
            <person name="Wohlbach D.J."/>
            <person name="Kuo A."/>
            <person name="Sato T.K."/>
            <person name="Potts K.M."/>
            <person name="Salamov A.A."/>
            <person name="LaButti K.M."/>
            <person name="Sun H."/>
            <person name="Clum A."/>
            <person name="Pangilinan J.L."/>
            <person name="Lindquist E.A."/>
            <person name="Lucas S."/>
            <person name="Lapidus A."/>
            <person name="Jin M."/>
            <person name="Gunawan C."/>
            <person name="Balan V."/>
            <person name="Dale B.E."/>
            <person name="Jeffries T.W."/>
            <person name="Zinkel R."/>
            <person name="Barry K.W."/>
            <person name="Grigoriev I.V."/>
            <person name="Gasch A.P."/>
        </authorList>
    </citation>
    <scope>NUCLEOTIDE SEQUENCE [LARGE SCALE GENOMIC DNA]</scope>
    <source>
        <strain evidence="8">ATCC 10573 / BCRC 21748 / CBS 615 / JCM 9827 / NBRC 10315 / NRRL Y-1498 / VKM Y-70</strain>
    </source>
</reference>
<keyword evidence="4 6" id="KW-0472">Membrane</keyword>
<dbReference type="KEGG" id="cten:18246435"/>
<feature type="region of interest" description="Disordered" evidence="5">
    <location>
        <begin position="130"/>
        <end position="151"/>
    </location>
</feature>
<dbReference type="AlphaFoldDB" id="G3AWI3"/>
<evidence type="ECO:0000313" key="8">
    <source>
        <dbReference type="Proteomes" id="UP000000707"/>
    </source>
</evidence>
<evidence type="ECO:0000256" key="3">
    <source>
        <dbReference type="ARBA" id="ARBA00022989"/>
    </source>
</evidence>
<evidence type="ECO:0000256" key="5">
    <source>
        <dbReference type="SAM" id="MobiDB-lite"/>
    </source>
</evidence>